<proteinExistence type="inferred from homology"/>
<dbReference type="InterPro" id="IPR011701">
    <property type="entry name" value="MFS"/>
</dbReference>
<evidence type="ECO:0000259" key="8">
    <source>
        <dbReference type="PROSITE" id="PS50850"/>
    </source>
</evidence>
<evidence type="ECO:0000256" key="3">
    <source>
        <dbReference type="ARBA" id="ARBA00022448"/>
    </source>
</evidence>
<dbReference type="SUPFAM" id="SSF103473">
    <property type="entry name" value="MFS general substrate transporter"/>
    <property type="match status" value="1"/>
</dbReference>
<dbReference type="InterPro" id="IPR050930">
    <property type="entry name" value="MFS_Vesicular_Transporter"/>
</dbReference>
<evidence type="ECO:0000256" key="7">
    <source>
        <dbReference type="SAM" id="Phobius"/>
    </source>
</evidence>
<evidence type="ECO:0000256" key="5">
    <source>
        <dbReference type="ARBA" id="ARBA00022989"/>
    </source>
</evidence>
<dbReference type="Pfam" id="PF07690">
    <property type="entry name" value="MFS_1"/>
    <property type="match status" value="1"/>
</dbReference>
<organism evidence="9 10">
    <name type="scientific">Smittium mucronatum</name>
    <dbReference type="NCBI Taxonomy" id="133383"/>
    <lineage>
        <taxon>Eukaryota</taxon>
        <taxon>Fungi</taxon>
        <taxon>Fungi incertae sedis</taxon>
        <taxon>Zoopagomycota</taxon>
        <taxon>Kickxellomycotina</taxon>
        <taxon>Harpellomycetes</taxon>
        <taxon>Harpellales</taxon>
        <taxon>Legeriomycetaceae</taxon>
        <taxon>Smittium</taxon>
    </lineage>
</organism>
<dbReference type="InterPro" id="IPR036259">
    <property type="entry name" value="MFS_trans_sf"/>
</dbReference>
<keyword evidence="6 7" id="KW-0472">Membrane</keyword>
<feature type="transmembrane region" description="Helical" evidence="7">
    <location>
        <begin position="269"/>
        <end position="293"/>
    </location>
</feature>
<keyword evidence="3" id="KW-0813">Transport</keyword>
<dbReference type="Gene3D" id="1.20.1250.20">
    <property type="entry name" value="MFS general substrate transporter like domains"/>
    <property type="match status" value="1"/>
</dbReference>
<dbReference type="PRINTS" id="PR01035">
    <property type="entry name" value="TCRTETA"/>
</dbReference>
<dbReference type="PROSITE" id="PS50850">
    <property type="entry name" value="MFS"/>
    <property type="match status" value="1"/>
</dbReference>
<evidence type="ECO:0000256" key="1">
    <source>
        <dbReference type="ARBA" id="ARBA00004141"/>
    </source>
</evidence>
<feature type="transmembrane region" description="Helical" evidence="7">
    <location>
        <begin position="17"/>
        <end position="36"/>
    </location>
</feature>
<feature type="transmembrane region" description="Helical" evidence="7">
    <location>
        <begin position="419"/>
        <end position="441"/>
    </location>
</feature>
<name>A0A1R0H8V8_9FUNG</name>
<evidence type="ECO:0000313" key="10">
    <source>
        <dbReference type="Proteomes" id="UP000187455"/>
    </source>
</evidence>
<evidence type="ECO:0000256" key="4">
    <source>
        <dbReference type="ARBA" id="ARBA00022692"/>
    </source>
</evidence>
<keyword evidence="10" id="KW-1185">Reference proteome</keyword>
<dbReference type="GO" id="GO:0016020">
    <property type="term" value="C:membrane"/>
    <property type="evidence" value="ECO:0007669"/>
    <property type="project" value="UniProtKB-SubCell"/>
</dbReference>
<dbReference type="GO" id="GO:0022857">
    <property type="term" value="F:transmembrane transporter activity"/>
    <property type="evidence" value="ECO:0007669"/>
    <property type="project" value="InterPro"/>
</dbReference>
<feature type="transmembrane region" description="Helical" evidence="7">
    <location>
        <begin position="447"/>
        <end position="471"/>
    </location>
</feature>
<dbReference type="CDD" id="cd17325">
    <property type="entry name" value="MFS_MdtG_SLC18_like"/>
    <property type="match status" value="1"/>
</dbReference>
<dbReference type="InterPro" id="IPR020846">
    <property type="entry name" value="MFS_dom"/>
</dbReference>
<keyword evidence="4 7" id="KW-0812">Transmembrane</keyword>
<feature type="transmembrane region" description="Helical" evidence="7">
    <location>
        <begin position="87"/>
        <end position="103"/>
    </location>
</feature>
<feature type="transmembrane region" description="Helical" evidence="7">
    <location>
        <begin position="56"/>
        <end position="75"/>
    </location>
</feature>
<evidence type="ECO:0000313" key="9">
    <source>
        <dbReference type="EMBL" id="OLY85546.1"/>
    </source>
</evidence>
<gene>
    <name evidence="9" type="ORF">AYI68_g258</name>
</gene>
<dbReference type="AlphaFoldDB" id="A0A1R0H8V8"/>
<feature type="transmembrane region" description="Helical" evidence="7">
    <location>
        <begin position="375"/>
        <end position="398"/>
    </location>
</feature>
<keyword evidence="5 7" id="KW-1133">Transmembrane helix</keyword>
<comment type="similarity">
    <text evidence="2">Belongs to the major facilitator superfamily. Vesicular transporter family.</text>
</comment>
<accession>A0A1R0H8V8</accession>
<feature type="transmembrane region" description="Helical" evidence="7">
    <location>
        <begin position="115"/>
        <end position="135"/>
    </location>
</feature>
<evidence type="ECO:0000256" key="6">
    <source>
        <dbReference type="ARBA" id="ARBA00023136"/>
    </source>
</evidence>
<feature type="transmembrane region" description="Helical" evidence="7">
    <location>
        <begin position="147"/>
        <end position="166"/>
    </location>
</feature>
<dbReference type="PANTHER" id="PTHR23506:SF23">
    <property type="entry name" value="GH10249P"/>
    <property type="match status" value="1"/>
</dbReference>
<feature type="transmembrane region" description="Helical" evidence="7">
    <location>
        <begin position="172"/>
        <end position="193"/>
    </location>
</feature>
<comment type="subcellular location">
    <subcellularLocation>
        <location evidence="1">Membrane</location>
        <topology evidence="1">Multi-pass membrane protein</topology>
    </subcellularLocation>
</comment>
<protein>
    <submittedName>
        <fullName evidence="9">Putative MFS-type transporter</fullName>
    </submittedName>
</protein>
<feature type="transmembrane region" description="Helical" evidence="7">
    <location>
        <begin position="305"/>
        <end position="323"/>
    </location>
</feature>
<evidence type="ECO:0000256" key="2">
    <source>
        <dbReference type="ARBA" id="ARBA00006829"/>
    </source>
</evidence>
<dbReference type="EMBL" id="LSSL01000076">
    <property type="protein sequence ID" value="OLY85546.1"/>
    <property type="molecule type" value="Genomic_DNA"/>
</dbReference>
<comment type="caution">
    <text evidence="9">The sequence shown here is derived from an EMBL/GenBank/DDBJ whole genome shotgun (WGS) entry which is preliminary data.</text>
</comment>
<feature type="transmembrane region" description="Helical" evidence="7">
    <location>
        <begin position="343"/>
        <end position="363"/>
    </location>
</feature>
<dbReference type="STRING" id="133383.A0A1R0H8V8"/>
<reference evidence="9 10" key="1">
    <citation type="journal article" date="2016" name="Mol. Biol. Evol.">
        <title>Genome-Wide Survey of Gut Fungi (Harpellales) Reveals the First Horizontally Transferred Ubiquitin Gene from a Mosquito Host.</title>
        <authorList>
            <person name="Wang Y."/>
            <person name="White M.M."/>
            <person name="Kvist S."/>
            <person name="Moncalvo J.M."/>
        </authorList>
    </citation>
    <scope>NUCLEOTIDE SEQUENCE [LARGE SCALE GENOMIC DNA]</scope>
    <source>
        <strain evidence="9 10">ALG-7-W6</strain>
    </source>
</reference>
<dbReference type="Proteomes" id="UP000187455">
    <property type="component" value="Unassembled WGS sequence"/>
</dbReference>
<dbReference type="PANTHER" id="PTHR23506">
    <property type="entry name" value="GH10249P"/>
    <property type="match status" value="1"/>
</dbReference>
<dbReference type="OrthoDB" id="5086884at2759"/>
<feature type="domain" description="Major facilitator superfamily (MFS) profile" evidence="8">
    <location>
        <begin position="18"/>
        <end position="467"/>
    </location>
</feature>
<dbReference type="InterPro" id="IPR001958">
    <property type="entry name" value="Tet-R_TetA/multi-R_MdtG-like"/>
</dbReference>
<sequence length="475" mass="51026">MTQIYDSLVDKFSNKTAVLWLVSLSLLIDAGVYGIIIPALPDLLQRDYKVSTTINGLLIALYGLGVLIGAPTVSYYSDKKGVRRMPMIYGFILLAVSSISIGLSKKVYQLFLSRLGQGIASGITWSLGLGILIDIYPSDKLDQPISIVYSSFTIGVLGGPLIGGIVYRYGGIMAVAYLMLGVSVLNLILRILVPDTDVLKEKLGLNLPSASPSPPSELSKLDESDLKESQYLTTSENEQTTKVTTTAADIDDLPPSDLTFMDLLKDPRIMVCCLVVLLSYGMLGSLEVVLPLQFDVKFHLTSDKIGYTFIAFSVPSVFGGLIAGRICDSKWLTSKFGPEKKRFVVMFIGNVAAGVFCIIVGFSKSVAMNIVFMSLIGFCTGAGNVPVMAALGSHVGILAKRKFDTGNFSKQGGGANSMVYSLFNISYSIAVMVLPVVSSVVFRASSIIAVCIILGVLLIAGVSSSISYVYYRTED</sequence>